<proteinExistence type="predicted"/>
<comment type="caution">
    <text evidence="1">The sequence shown here is derived from an EMBL/GenBank/DDBJ whole genome shotgun (WGS) entry which is preliminary data.</text>
</comment>
<dbReference type="Pfam" id="PF13814">
    <property type="entry name" value="Replic_Relax"/>
    <property type="match status" value="1"/>
</dbReference>
<dbReference type="EMBL" id="LRFC01000006">
    <property type="protein sequence ID" value="KZE68032.1"/>
    <property type="molecule type" value="Genomic_DNA"/>
</dbReference>
<dbReference type="InterPro" id="IPR025855">
    <property type="entry name" value="Replic_Relax"/>
</dbReference>
<name>A0A163S319_9BACL</name>
<dbReference type="AlphaFoldDB" id="A0A163S319"/>
<accession>A0A163S319</accession>
<keyword evidence="2" id="KW-1185">Reference proteome</keyword>
<protein>
    <submittedName>
        <fullName evidence="1">Uncharacterized protein</fullName>
    </submittedName>
</protein>
<dbReference type="Proteomes" id="UP000076567">
    <property type="component" value="Unassembled WGS sequence"/>
</dbReference>
<organism evidence="1 2">
    <name type="scientific">Fictibacillus phosphorivorans</name>
    <dbReference type="NCBI Taxonomy" id="1221500"/>
    <lineage>
        <taxon>Bacteria</taxon>
        <taxon>Bacillati</taxon>
        <taxon>Bacillota</taxon>
        <taxon>Bacilli</taxon>
        <taxon>Bacillales</taxon>
        <taxon>Fictibacillaceae</taxon>
        <taxon>Fictibacillus</taxon>
    </lineage>
</organism>
<gene>
    <name evidence="1" type="ORF">AWM68_17840</name>
</gene>
<evidence type="ECO:0000313" key="2">
    <source>
        <dbReference type="Proteomes" id="UP000076567"/>
    </source>
</evidence>
<evidence type="ECO:0000313" key="1">
    <source>
        <dbReference type="EMBL" id="KZE68032.1"/>
    </source>
</evidence>
<reference evidence="2" key="1">
    <citation type="submission" date="2016-01" db="EMBL/GenBank/DDBJ databases">
        <title>Draft genome of Chromobacterium sp. F49.</title>
        <authorList>
            <person name="Hong K.W."/>
        </authorList>
    </citation>
    <scope>NUCLEOTIDE SEQUENCE [LARGE SCALE GENOMIC DNA]</scope>
    <source>
        <strain evidence="2">P7IIIA</strain>
    </source>
</reference>
<dbReference type="RefSeq" id="WP_066238609.1">
    <property type="nucleotide sequence ID" value="NZ_LRFC01000006.1"/>
</dbReference>
<sequence length="463" mass="54482">MQTELLVPGITQYRIEGEDEQKEHKFIFTDGNQTWLKERDIECLKWLWDIKILSLKNFKYYTTQLYNVEYDSNRKRDEVIKNRFQRFRNRGLIEKLVHKATKTVFFKLGKNGYSVLEFFGYIPPGERYYAELKNAEKIDHFNAIRNTLIKTIVQIKKQNLADENMEYDAIGPYPLSSKMIEQHNEKEPEKKQLAFFKPDWILKTKNGFLNIEVDTGKQNLGVINAKINNYLDYFEHNPGGVHDVMFVVVDNDDTYFEYTGEYGKKRKVRPVNIKELIINRIAHKVPNINFYVTTMLPAPTLIVNLLKGYYPISNRSEHVKSVAAALDRNPSFNYEVELLENVNDDYYFAEVDPSMYADGIYRLSKNGQEYETVLVKVMEEGSTSCYDEIVYLNDLVNKKMFKKKVDRVIAIYRHQKELESDYFNVSLNKVWFVGKDLLFNNPTEPPAFYQFEGTKKEVQLIEG</sequence>